<proteinExistence type="predicted"/>
<reference evidence="2" key="1">
    <citation type="journal article" date="2019" name="Int. J. Syst. Evol. Microbiol.">
        <title>The Global Catalogue of Microorganisms (GCM) 10K type strain sequencing project: providing services to taxonomists for standard genome sequencing and annotation.</title>
        <authorList>
            <consortium name="The Broad Institute Genomics Platform"/>
            <consortium name="The Broad Institute Genome Sequencing Center for Infectious Disease"/>
            <person name="Wu L."/>
            <person name="Ma J."/>
        </authorList>
    </citation>
    <scope>NUCLEOTIDE SEQUENCE [LARGE SCALE GENOMIC DNA]</scope>
    <source>
        <strain evidence="2">CGMCC 4.7455</strain>
    </source>
</reference>
<dbReference type="Pfam" id="PF15594">
    <property type="entry name" value="Imm50"/>
    <property type="match status" value="1"/>
</dbReference>
<keyword evidence="2" id="KW-1185">Reference proteome</keyword>
<comment type="caution">
    <text evidence="1">The sequence shown here is derived from an EMBL/GenBank/DDBJ whole genome shotgun (WGS) entry which is preliminary data.</text>
</comment>
<organism evidence="1 2">
    <name type="scientific">Streptomyces desertarenae</name>
    <dbReference type="NCBI Taxonomy" id="2666184"/>
    <lineage>
        <taxon>Bacteria</taxon>
        <taxon>Bacillati</taxon>
        <taxon>Actinomycetota</taxon>
        <taxon>Actinomycetes</taxon>
        <taxon>Kitasatosporales</taxon>
        <taxon>Streptomycetaceae</taxon>
        <taxon>Streptomyces</taxon>
    </lineage>
</organism>
<gene>
    <name evidence="1" type="ORF">ACFSJS_14110</name>
</gene>
<dbReference type="EMBL" id="JBHUFU010000007">
    <property type="protein sequence ID" value="MFD1830798.1"/>
    <property type="molecule type" value="Genomic_DNA"/>
</dbReference>
<accession>A0ABW4PKN9</accession>
<dbReference type="Proteomes" id="UP001597365">
    <property type="component" value="Unassembled WGS sequence"/>
</dbReference>
<name>A0ABW4PKN9_9ACTN</name>
<dbReference type="InterPro" id="IPR028957">
    <property type="entry name" value="Imm50"/>
</dbReference>
<dbReference type="RefSeq" id="WP_380900075.1">
    <property type="nucleotide sequence ID" value="NZ_JBHUFU010000007.1"/>
</dbReference>
<protein>
    <submittedName>
        <fullName evidence="1">Imm50 family immunity protein</fullName>
    </submittedName>
</protein>
<evidence type="ECO:0000313" key="2">
    <source>
        <dbReference type="Proteomes" id="UP001597365"/>
    </source>
</evidence>
<evidence type="ECO:0000313" key="1">
    <source>
        <dbReference type="EMBL" id="MFD1830798.1"/>
    </source>
</evidence>
<sequence length="138" mass="15299">MDDGDWRTAFEGAEEVGNTFASPPVLSGRNLSRLHVDDRGGNVAVAMGFDFRVSSEDAPQEWVEQQFNAFEVSLEFTRVQDLRIDGWAGEPDCRVAFSKNPRGSVDVRMSGTGEHISFTAERARISRFRAYRASAAGH</sequence>